<evidence type="ECO:0000313" key="1">
    <source>
        <dbReference type="EMBL" id="KZT51023.1"/>
    </source>
</evidence>
<gene>
    <name evidence="1" type="ORF">CALCODRAFT_155048</name>
</gene>
<organism evidence="1 2">
    <name type="scientific">Calocera cornea HHB12733</name>
    <dbReference type="NCBI Taxonomy" id="1353952"/>
    <lineage>
        <taxon>Eukaryota</taxon>
        <taxon>Fungi</taxon>
        <taxon>Dikarya</taxon>
        <taxon>Basidiomycota</taxon>
        <taxon>Agaricomycotina</taxon>
        <taxon>Dacrymycetes</taxon>
        <taxon>Dacrymycetales</taxon>
        <taxon>Dacrymycetaceae</taxon>
        <taxon>Calocera</taxon>
    </lineage>
</organism>
<protein>
    <submittedName>
        <fullName evidence="1">Uncharacterized protein</fullName>
    </submittedName>
</protein>
<accession>A0A165CLY7</accession>
<dbReference type="Proteomes" id="UP000076842">
    <property type="component" value="Unassembled WGS sequence"/>
</dbReference>
<keyword evidence="2" id="KW-1185">Reference proteome</keyword>
<sequence>MTRRPERHAHIRKDITPCEQGCARTRVVCSRPAHVSIARPGIRSMKSAPRVLGDGEGWKSGQDIDLEASCNTEATPWGEGSTRPCSTTVSLCQAHYPGGDKASPGGVSGADGACETDTGRARYICSLDLFRSSLNHTSITSRPHPASHPS</sequence>
<name>A0A165CLY7_9BASI</name>
<proteinExistence type="predicted"/>
<dbReference type="EMBL" id="KV424130">
    <property type="protein sequence ID" value="KZT51023.1"/>
    <property type="molecule type" value="Genomic_DNA"/>
</dbReference>
<reference evidence="1 2" key="1">
    <citation type="journal article" date="2016" name="Mol. Biol. Evol.">
        <title>Comparative Genomics of Early-Diverging Mushroom-Forming Fungi Provides Insights into the Origins of Lignocellulose Decay Capabilities.</title>
        <authorList>
            <person name="Nagy L.G."/>
            <person name="Riley R."/>
            <person name="Tritt A."/>
            <person name="Adam C."/>
            <person name="Daum C."/>
            <person name="Floudas D."/>
            <person name="Sun H."/>
            <person name="Yadav J.S."/>
            <person name="Pangilinan J."/>
            <person name="Larsson K.H."/>
            <person name="Matsuura K."/>
            <person name="Barry K."/>
            <person name="Labutti K."/>
            <person name="Kuo R."/>
            <person name="Ohm R.A."/>
            <person name="Bhattacharya S.S."/>
            <person name="Shirouzu T."/>
            <person name="Yoshinaga Y."/>
            <person name="Martin F.M."/>
            <person name="Grigoriev I.V."/>
            <person name="Hibbett D.S."/>
        </authorList>
    </citation>
    <scope>NUCLEOTIDE SEQUENCE [LARGE SCALE GENOMIC DNA]</scope>
    <source>
        <strain evidence="1 2">HHB12733</strain>
    </source>
</reference>
<evidence type="ECO:0000313" key="2">
    <source>
        <dbReference type="Proteomes" id="UP000076842"/>
    </source>
</evidence>
<dbReference type="AlphaFoldDB" id="A0A165CLY7"/>
<dbReference type="InParanoid" id="A0A165CLY7"/>